<proteinExistence type="inferred from homology"/>
<dbReference type="InterPro" id="IPR013324">
    <property type="entry name" value="RNA_pol_sigma_r3/r4-like"/>
</dbReference>
<dbReference type="AlphaFoldDB" id="A0A9X3MM87"/>
<evidence type="ECO:0000313" key="8">
    <source>
        <dbReference type="EMBL" id="MDA0158814.1"/>
    </source>
</evidence>
<accession>A0A9X3MM87</accession>
<feature type="compositionally biased region" description="Pro residues" evidence="5">
    <location>
        <begin position="165"/>
        <end position="177"/>
    </location>
</feature>
<organism evidence="8 9">
    <name type="scientific">Solirubrobacter ginsenosidimutans</name>
    <dbReference type="NCBI Taxonomy" id="490573"/>
    <lineage>
        <taxon>Bacteria</taxon>
        <taxon>Bacillati</taxon>
        <taxon>Actinomycetota</taxon>
        <taxon>Thermoleophilia</taxon>
        <taxon>Solirubrobacterales</taxon>
        <taxon>Solirubrobacteraceae</taxon>
        <taxon>Solirubrobacter</taxon>
    </lineage>
</organism>
<keyword evidence="2" id="KW-0805">Transcription regulation</keyword>
<dbReference type="SUPFAM" id="SSF88659">
    <property type="entry name" value="Sigma3 and sigma4 domains of RNA polymerase sigma factors"/>
    <property type="match status" value="1"/>
</dbReference>
<dbReference type="InterPro" id="IPR014284">
    <property type="entry name" value="RNA_pol_sigma-70_dom"/>
</dbReference>
<dbReference type="GO" id="GO:0006352">
    <property type="term" value="P:DNA-templated transcription initiation"/>
    <property type="evidence" value="ECO:0007669"/>
    <property type="project" value="InterPro"/>
</dbReference>
<gene>
    <name evidence="8" type="ORF">OM076_00940</name>
</gene>
<evidence type="ECO:0000313" key="9">
    <source>
        <dbReference type="Proteomes" id="UP001149140"/>
    </source>
</evidence>
<feature type="region of interest" description="Disordered" evidence="5">
    <location>
        <begin position="162"/>
        <end position="187"/>
    </location>
</feature>
<name>A0A9X3MM87_9ACTN</name>
<dbReference type="InterPro" id="IPR039425">
    <property type="entry name" value="RNA_pol_sigma-70-like"/>
</dbReference>
<dbReference type="Gene3D" id="1.10.1740.10">
    <property type="match status" value="1"/>
</dbReference>
<evidence type="ECO:0000259" key="6">
    <source>
        <dbReference type="Pfam" id="PF04542"/>
    </source>
</evidence>
<dbReference type="Pfam" id="PF08281">
    <property type="entry name" value="Sigma70_r4_2"/>
    <property type="match status" value="1"/>
</dbReference>
<sequence length="187" mass="20405">MTSSDRKAGRSEGRALAYERYAPAIRAYAARRVEVDAVDDIVAETFAIAWRRLPAQGDPLPWLYGVARRVVHGHRRSHARRDALIQRLMSRGGDRYSADPAEFVVGDPALGRGFAELSEREREAIRLIAWEGLSNTEAAKVAGCSAATFAVRLSRAKARLAAALDPPPPPPAEPRPIPSTLNVETQA</sequence>
<evidence type="ECO:0000256" key="2">
    <source>
        <dbReference type="ARBA" id="ARBA00023015"/>
    </source>
</evidence>
<comment type="caution">
    <text evidence="8">The sequence shown here is derived from an EMBL/GenBank/DDBJ whole genome shotgun (WGS) entry which is preliminary data.</text>
</comment>
<evidence type="ECO:0000256" key="5">
    <source>
        <dbReference type="SAM" id="MobiDB-lite"/>
    </source>
</evidence>
<evidence type="ECO:0000256" key="1">
    <source>
        <dbReference type="ARBA" id="ARBA00010641"/>
    </source>
</evidence>
<evidence type="ECO:0000256" key="3">
    <source>
        <dbReference type="ARBA" id="ARBA00023082"/>
    </source>
</evidence>
<protein>
    <submittedName>
        <fullName evidence="8">RNA polymerase sigma factor</fullName>
    </submittedName>
</protein>
<dbReference type="Pfam" id="PF04542">
    <property type="entry name" value="Sigma70_r2"/>
    <property type="match status" value="1"/>
</dbReference>
<dbReference type="PANTHER" id="PTHR43133">
    <property type="entry name" value="RNA POLYMERASE ECF-TYPE SIGMA FACTO"/>
    <property type="match status" value="1"/>
</dbReference>
<dbReference type="SUPFAM" id="SSF88946">
    <property type="entry name" value="Sigma2 domain of RNA polymerase sigma factors"/>
    <property type="match status" value="1"/>
</dbReference>
<dbReference type="Proteomes" id="UP001149140">
    <property type="component" value="Unassembled WGS sequence"/>
</dbReference>
<dbReference type="InterPro" id="IPR013249">
    <property type="entry name" value="RNA_pol_sigma70_r4_t2"/>
</dbReference>
<dbReference type="InterPro" id="IPR007627">
    <property type="entry name" value="RNA_pol_sigma70_r2"/>
</dbReference>
<evidence type="ECO:0000259" key="7">
    <source>
        <dbReference type="Pfam" id="PF08281"/>
    </source>
</evidence>
<dbReference type="GO" id="GO:0016987">
    <property type="term" value="F:sigma factor activity"/>
    <property type="evidence" value="ECO:0007669"/>
    <property type="project" value="UniProtKB-KW"/>
</dbReference>
<dbReference type="GO" id="GO:0003677">
    <property type="term" value="F:DNA binding"/>
    <property type="evidence" value="ECO:0007669"/>
    <property type="project" value="InterPro"/>
</dbReference>
<comment type="similarity">
    <text evidence="1">Belongs to the sigma-70 factor family. ECF subfamily.</text>
</comment>
<dbReference type="EMBL" id="JAPDOD010000001">
    <property type="protein sequence ID" value="MDA0158814.1"/>
    <property type="molecule type" value="Genomic_DNA"/>
</dbReference>
<reference evidence="8" key="1">
    <citation type="submission" date="2022-10" db="EMBL/GenBank/DDBJ databases">
        <title>The WGS of Solirubrobacter ginsenosidimutans DSM 21036.</title>
        <authorList>
            <person name="Jiang Z."/>
        </authorList>
    </citation>
    <scope>NUCLEOTIDE SEQUENCE</scope>
    <source>
        <strain evidence="8">DSM 21036</strain>
    </source>
</reference>
<dbReference type="Gene3D" id="1.10.10.10">
    <property type="entry name" value="Winged helix-like DNA-binding domain superfamily/Winged helix DNA-binding domain"/>
    <property type="match status" value="1"/>
</dbReference>
<dbReference type="RefSeq" id="WP_270037412.1">
    <property type="nucleotide sequence ID" value="NZ_JAPDOD010000001.1"/>
</dbReference>
<dbReference type="InterPro" id="IPR013325">
    <property type="entry name" value="RNA_pol_sigma_r2"/>
</dbReference>
<keyword evidence="9" id="KW-1185">Reference proteome</keyword>
<dbReference type="NCBIfam" id="TIGR02937">
    <property type="entry name" value="sigma70-ECF"/>
    <property type="match status" value="1"/>
</dbReference>
<keyword evidence="4" id="KW-0804">Transcription</keyword>
<evidence type="ECO:0000256" key="4">
    <source>
        <dbReference type="ARBA" id="ARBA00023163"/>
    </source>
</evidence>
<keyword evidence="3" id="KW-0731">Sigma factor</keyword>
<dbReference type="PANTHER" id="PTHR43133:SF25">
    <property type="entry name" value="RNA POLYMERASE SIGMA FACTOR RFAY-RELATED"/>
    <property type="match status" value="1"/>
</dbReference>
<feature type="domain" description="RNA polymerase sigma factor 70 region 4 type 2" evidence="7">
    <location>
        <begin position="114"/>
        <end position="160"/>
    </location>
</feature>
<dbReference type="InterPro" id="IPR036388">
    <property type="entry name" value="WH-like_DNA-bd_sf"/>
</dbReference>
<feature type="domain" description="RNA polymerase sigma-70 region 2" evidence="6">
    <location>
        <begin position="18"/>
        <end position="81"/>
    </location>
</feature>